<dbReference type="PANTHER" id="PTHR46173">
    <property type="entry name" value="CCA TRNA NUCLEOTIDYLTRANSFERASE 1, MITOCHONDRIAL"/>
    <property type="match status" value="1"/>
</dbReference>
<dbReference type="CDD" id="cd05398">
    <property type="entry name" value="NT_ClassII-CCAase"/>
    <property type="match status" value="1"/>
</dbReference>
<feature type="binding site" evidence="11">
    <location>
        <position position="30"/>
    </location>
    <ligand>
        <name>CTP</name>
        <dbReference type="ChEBI" id="CHEBI:37563"/>
    </ligand>
</feature>
<keyword evidence="16" id="KW-1185">Reference proteome</keyword>
<keyword evidence="2 11" id="KW-0808">Transferase</keyword>
<keyword evidence="5 11" id="KW-0479">Metal-binding</keyword>
<feature type="binding site" evidence="11">
    <location>
        <position position="42"/>
    </location>
    <ligand>
        <name>Mg(2+)</name>
        <dbReference type="ChEBI" id="CHEBI:18420"/>
    </ligand>
</feature>
<name>A0ABW3U194_9BACL</name>
<keyword evidence="3 11" id="KW-0819">tRNA processing</keyword>
<dbReference type="InterPro" id="IPR050264">
    <property type="entry name" value="Bact_CCA-adding_enz_type3_sf"/>
</dbReference>
<evidence type="ECO:0000256" key="10">
    <source>
        <dbReference type="ARBA" id="ARBA00022884"/>
    </source>
</evidence>
<feature type="binding site" evidence="11">
    <location>
        <position position="111"/>
    </location>
    <ligand>
        <name>CTP</name>
        <dbReference type="ChEBI" id="CHEBI:37563"/>
    </ligand>
</feature>
<feature type="binding site" evidence="11">
    <location>
        <position position="30"/>
    </location>
    <ligand>
        <name>ATP</name>
        <dbReference type="ChEBI" id="CHEBI:30616"/>
    </ligand>
</feature>
<dbReference type="Proteomes" id="UP001597231">
    <property type="component" value="Unassembled WGS sequence"/>
</dbReference>
<evidence type="ECO:0000256" key="8">
    <source>
        <dbReference type="ARBA" id="ARBA00022840"/>
    </source>
</evidence>
<dbReference type="SUPFAM" id="SSF81301">
    <property type="entry name" value="Nucleotidyltransferase"/>
    <property type="match status" value="1"/>
</dbReference>
<dbReference type="Gene3D" id="1.10.110.30">
    <property type="match status" value="1"/>
</dbReference>
<evidence type="ECO:0000259" key="12">
    <source>
        <dbReference type="Pfam" id="PF01743"/>
    </source>
</evidence>
<feature type="binding site" evidence="11">
    <location>
        <position position="40"/>
    </location>
    <ligand>
        <name>Mg(2+)</name>
        <dbReference type="ChEBI" id="CHEBI:18420"/>
    </ligand>
</feature>
<proteinExistence type="inferred from homology"/>
<comment type="caution">
    <text evidence="15">The sequence shown here is derived from an EMBL/GenBank/DDBJ whole genome shotgun (WGS) entry which is preliminary data.</text>
</comment>
<dbReference type="Gene3D" id="1.10.246.80">
    <property type="match status" value="1"/>
</dbReference>
<evidence type="ECO:0000256" key="7">
    <source>
        <dbReference type="ARBA" id="ARBA00022800"/>
    </source>
</evidence>
<sequence>MSFGTAASREVVRQLMDAGYEAVFVGGSVRDHLLGKEASDIDIATSAMPTEVKEVFSHTFDVGIQHGTVLVMMYGEPIEVTTYRTEGTYADHRRPDEVHFVRSLEEDLKRRDFTMNALALTLDGLCIDPFGGQEDIKKRLIRAVGNADDRFQEDALRIIRTVRFASTLGFAIEKDTANALKNNAPLIGHISVERIKTEMDKLFIGKYVERALTILVESNLHRELPLFPQEIGMLSACAPFSSPLHGWAAFMIVGKFNPQDLFKAYKLSNQDKQFLTAVSEAFQERLAGKFGTDQLYKYTESVLQITERIFHALYPNKEYMTIEELREMKGKLPIQSKEDLCINGKDLMEWTGQRGGKWLGEWLYRAERAVLYGQCINTSKHLKEWFLSEFKRQA</sequence>
<feature type="binding site" evidence="11">
    <location>
        <position position="154"/>
    </location>
    <ligand>
        <name>ATP</name>
        <dbReference type="ChEBI" id="CHEBI:30616"/>
    </ligand>
</feature>
<dbReference type="Gene3D" id="3.30.460.10">
    <property type="entry name" value="Beta Polymerase, domain 2"/>
    <property type="match status" value="1"/>
</dbReference>
<dbReference type="EC" id="2.7.7.72" evidence="11"/>
<evidence type="ECO:0000259" key="13">
    <source>
        <dbReference type="Pfam" id="PF12627"/>
    </source>
</evidence>
<comment type="subunit">
    <text evidence="11">Homodimer.</text>
</comment>
<evidence type="ECO:0000259" key="14">
    <source>
        <dbReference type="Pfam" id="PF13735"/>
    </source>
</evidence>
<feature type="binding site" evidence="11">
    <location>
        <position position="27"/>
    </location>
    <ligand>
        <name>CTP</name>
        <dbReference type="ChEBI" id="CHEBI:37563"/>
    </ligand>
</feature>
<keyword evidence="4 11" id="KW-0548">Nucleotidyltransferase</keyword>
<protein>
    <recommendedName>
        <fullName evidence="11">CCA-adding enzyme</fullName>
        <ecNumber evidence="11">2.7.7.72</ecNumber>
    </recommendedName>
    <alternativeName>
        <fullName evidence="11">CCA tRNA nucleotidyltransferase</fullName>
    </alternativeName>
    <alternativeName>
        <fullName evidence="11">tRNA CCA-pyrophosphorylase</fullName>
    </alternativeName>
    <alternativeName>
        <fullName evidence="11">tRNA adenylyl-/cytidylyl- transferase</fullName>
    </alternativeName>
    <alternativeName>
        <fullName evidence="11">tRNA nucleotidyltransferase</fullName>
    </alternativeName>
    <alternativeName>
        <fullName evidence="11">tRNA-NT</fullName>
    </alternativeName>
</protein>
<feature type="binding site" evidence="11">
    <location>
        <position position="163"/>
    </location>
    <ligand>
        <name>CTP</name>
        <dbReference type="ChEBI" id="CHEBI:37563"/>
    </ligand>
</feature>
<keyword evidence="9 11" id="KW-0460">Magnesium</keyword>
<feature type="domain" description="tRNA nucleotidyltransferase/poly(A) polymerase RNA and SrmB- binding" evidence="13">
    <location>
        <begin position="169"/>
        <end position="225"/>
    </location>
</feature>
<dbReference type="InterPro" id="IPR023068">
    <property type="entry name" value="CCA-adding_enz_firmicutes"/>
</dbReference>
<dbReference type="InterPro" id="IPR032810">
    <property type="entry name" value="CCA-adding_enz_C"/>
</dbReference>
<dbReference type="Pfam" id="PF01743">
    <property type="entry name" value="PolyA_pol"/>
    <property type="match status" value="1"/>
</dbReference>
<dbReference type="Gene3D" id="1.20.58.560">
    <property type="match status" value="1"/>
</dbReference>
<dbReference type="SUPFAM" id="SSF81891">
    <property type="entry name" value="Poly A polymerase C-terminal region-like"/>
    <property type="match status" value="1"/>
</dbReference>
<dbReference type="HAMAP" id="MF_01263">
    <property type="entry name" value="CCA_bact_type3"/>
    <property type="match status" value="1"/>
</dbReference>
<feature type="binding site" evidence="11">
    <location>
        <position position="163"/>
    </location>
    <ligand>
        <name>ATP</name>
        <dbReference type="ChEBI" id="CHEBI:30616"/>
    </ligand>
</feature>
<organism evidence="15 16">
    <name type="scientific">Sporosarcina contaminans</name>
    <dbReference type="NCBI Taxonomy" id="633403"/>
    <lineage>
        <taxon>Bacteria</taxon>
        <taxon>Bacillati</taxon>
        <taxon>Bacillota</taxon>
        <taxon>Bacilli</taxon>
        <taxon>Bacillales</taxon>
        <taxon>Caryophanaceae</taxon>
        <taxon>Sporosarcina</taxon>
    </lineage>
</organism>
<gene>
    <name evidence="11" type="primary">cca</name>
    <name evidence="15" type="ORF">ACFQ38_14910</name>
</gene>
<feature type="binding site" evidence="11">
    <location>
        <position position="157"/>
    </location>
    <ligand>
        <name>ATP</name>
        <dbReference type="ChEBI" id="CHEBI:30616"/>
    </ligand>
</feature>
<evidence type="ECO:0000256" key="2">
    <source>
        <dbReference type="ARBA" id="ARBA00022679"/>
    </source>
</evidence>
<feature type="binding site" evidence="11">
    <location>
        <position position="157"/>
    </location>
    <ligand>
        <name>CTP</name>
        <dbReference type="ChEBI" id="CHEBI:37563"/>
    </ligand>
</feature>
<feature type="binding site" evidence="11">
    <location>
        <position position="111"/>
    </location>
    <ligand>
        <name>ATP</name>
        <dbReference type="ChEBI" id="CHEBI:30616"/>
    </ligand>
</feature>
<comment type="function">
    <text evidence="11">Catalyzes the addition and repair of the essential 3'-terminal CCA sequence in tRNAs without using a nucleic acid template. Adds these three nucleotides in the order of C, C, and A to the tRNA nucleotide-73, using CTP and ATP as substrates and producing inorganic pyrophosphate. tRNA 3'-terminal CCA addition is required both for tRNA processing and repair. Also involved in tRNA surveillance by mediating tandem CCA addition to generate a CCACCA at the 3' terminus of unstable tRNAs. While stable tRNAs receive only 3'-terminal CCA, unstable tRNAs are marked with CCACCA and rapidly degraded.</text>
</comment>
<evidence type="ECO:0000313" key="15">
    <source>
        <dbReference type="EMBL" id="MFD1206384.1"/>
    </source>
</evidence>
<dbReference type="Pfam" id="PF12627">
    <property type="entry name" value="PolyA_pol_RNAbd"/>
    <property type="match status" value="1"/>
</dbReference>
<dbReference type="RefSeq" id="WP_381481927.1">
    <property type="nucleotide sequence ID" value="NZ_JBHTLT010000122.1"/>
</dbReference>
<evidence type="ECO:0000256" key="3">
    <source>
        <dbReference type="ARBA" id="ARBA00022694"/>
    </source>
</evidence>
<evidence type="ECO:0000256" key="6">
    <source>
        <dbReference type="ARBA" id="ARBA00022741"/>
    </source>
</evidence>
<keyword evidence="6 11" id="KW-0547">Nucleotide-binding</keyword>
<comment type="similarity">
    <text evidence="11">Belongs to the tRNA nucleotidyltransferase/poly(A) polymerase family. Bacterial CCA-adding enzyme type 3 subfamily.</text>
</comment>
<feature type="binding site" evidence="11">
    <location>
        <position position="154"/>
    </location>
    <ligand>
        <name>CTP</name>
        <dbReference type="ChEBI" id="CHEBI:37563"/>
    </ligand>
</feature>
<evidence type="ECO:0000256" key="4">
    <source>
        <dbReference type="ARBA" id="ARBA00022695"/>
    </source>
</evidence>
<evidence type="ECO:0000313" key="16">
    <source>
        <dbReference type="Proteomes" id="UP001597231"/>
    </source>
</evidence>
<comment type="cofactor">
    <cofactor evidence="1 11">
        <name>Mg(2+)</name>
        <dbReference type="ChEBI" id="CHEBI:18420"/>
    </cofactor>
</comment>
<dbReference type="InterPro" id="IPR032828">
    <property type="entry name" value="PolyA_RNA-bd"/>
</dbReference>
<feature type="binding site" evidence="11">
    <location>
        <position position="160"/>
    </location>
    <ligand>
        <name>CTP</name>
        <dbReference type="ChEBI" id="CHEBI:37563"/>
    </ligand>
</feature>
<comment type="catalytic activity">
    <reaction evidence="11">
        <text>a tRNA with a 3' CCA end + 2 CTP + ATP = a tRNA with a 3' CCACCA end + 3 diphosphate</text>
        <dbReference type="Rhea" id="RHEA:76235"/>
        <dbReference type="Rhea" id="RHEA-COMP:10468"/>
        <dbReference type="Rhea" id="RHEA-COMP:18655"/>
        <dbReference type="ChEBI" id="CHEBI:30616"/>
        <dbReference type="ChEBI" id="CHEBI:33019"/>
        <dbReference type="ChEBI" id="CHEBI:37563"/>
        <dbReference type="ChEBI" id="CHEBI:83071"/>
        <dbReference type="ChEBI" id="CHEBI:195187"/>
    </reaction>
</comment>
<dbReference type="NCBIfam" id="NF009814">
    <property type="entry name" value="PRK13299.1"/>
    <property type="match status" value="1"/>
</dbReference>
<feature type="binding site" evidence="11">
    <location>
        <position position="160"/>
    </location>
    <ligand>
        <name>ATP</name>
        <dbReference type="ChEBI" id="CHEBI:30616"/>
    </ligand>
</feature>
<feature type="binding site" evidence="11">
    <location>
        <position position="27"/>
    </location>
    <ligand>
        <name>ATP</name>
        <dbReference type="ChEBI" id="CHEBI:30616"/>
    </ligand>
</feature>
<feature type="domain" description="Poly A polymerase head" evidence="12">
    <location>
        <begin position="24"/>
        <end position="142"/>
    </location>
</feature>
<feature type="domain" description="CCA-adding enzyme C-terminal" evidence="14">
    <location>
        <begin position="245"/>
        <end position="385"/>
    </location>
</feature>
<keyword evidence="8 11" id="KW-0067">ATP-binding</keyword>
<keyword evidence="10 11" id="KW-0694">RNA-binding</keyword>
<keyword evidence="7 11" id="KW-0692">RNA repair</keyword>
<evidence type="ECO:0000256" key="9">
    <source>
        <dbReference type="ARBA" id="ARBA00022842"/>
    </source>
</evidence>
<comment type="miscellaneous">
    <text evidence="11">A single active site specifically recognizes both ATP and CTP and is responsible for their addition.</text>
</comment>
<evidence type="ECO:0000256" key="5">
    <source>
        <dbReference type="ARBA" id="ARBA00022723"/>
    </source>
</evidence>
<dbReference type="InterPro" id="IPR002646">
    <property type="entry name" value="PolA_pol_head_dom"/>
</dbReference>
<evidence type="ECO:0000256" key="11">
    <source>
        <dbReference type="HAMAP-Rule" id="MF_01263"/>
    </source>
</evidence>
<evidence type="ECO:0000256" key="1">
    <source>
        <dbReference type="ARBA" id="ARBA00001946"/>
    </source>
</evidence>
<dbReference type="PANTHER" id="PTHR46173:SF1">
    <property type="entry name" value="CCA TRNA NUCLEOTIDYLTRANSFERASE 1, MITOCHONDRIAL"/>
    <property type="match status" value="1"/>
</dbReference>
<dbReference type="Pfam" id="PF13735">
    <property type="entry name" value="tRNA_NucTran2_2"/>
    <property type="match status" value="1"/>
</dbReference>
<accession>A0ABW3U194</accession>
<dbReference type="GO" id="GO:0004810">
    <property type="term" value="F:CCA tRNA nucleotidyltransferase activity"/>
    <property type="evidence" value="ECO:0007669"/>
    <property type="project" value="UniProtKB-EC"/>
</dbReference>
<dbReference type="InterPro" id="IPR043519">
    <property type="entry name" value="NT_sf"/>
</dbReference>
<reference evidence="16" key="1">
    <citation type="journal article" date="2019" name="Int. J. Syst. Evol. Microbiol.">
        <title>The Global Catalogue of Microorganisms (GCM) 10K type strain sequencing project: providing services to taxonomists for standard genome sequencing and annotation.</title>
        <authorList>
            <consortium name="The Broad Institute Genomics Platform"/>
            <consortium name="The Broad Institute Genome Sequencing Center for Infectious Disease"/>
            <person name="Wu L."/>
            <person name="Ma J."/>
        </authorList>
    </citation>
    <scope>NUCLEOTIDE SEQUENCE [LARGE SCALE GENOMIC DNA]</scope>
    <source>
        <strain evidence="16">CCUG 53915</strain>
    </source>
</reference>
<dbReference type="EMBL" id="JBHTLT010000122">
    <property type="protein sequence ID" value="MFD1206384.1"/>
    <property type="molecule type" value="Genomic_DNA"/>
</dbReference>
<comment type="catalytic activity">
    <reaction evidence="11">
        <text>a tRNA precursor + 2 CTP + ATP = a tRNA with a 3' CCA end + 3 diphosphate</text>
        <dbReference type="Rhea" id="RHEA:14433"/>
        <dbReference type="Rhea" id="RHEA-COMP:10465"/>
        <dbReference type="Rhea" id="RHEA-COMP:10468"/>
        <dbReference type="ChEBI" id="CHEBI:30616"/>
        <dbReference type="ChEBI" id="CHEBI:33019"/>
        <dbReference type="ChEBI" id="CHEBI:37563"/>
        <dbReference type="ChEBI" id="CHEBI:74896"/>
        <dbReference type="ChEBI" id="CHEBI:83071"/>
        <dbReference type="EC" id="2.7.7.72"/>
    </reaction>
</comment>